<keyword evidence="1" id="KW-0732">Signal</keyword>
<protein>
    <submittedName>
        <fullName evidence="3">Ricin B-like lectin</fullName>
    </submittedName>
</protein>
<feature type="domain" description="Ricin B lectin" evidence="2">
    <location>
        <begin position="17"/>
        <end position="144"/>
    </location>
</feature>
<dbReference type="PROSITE" id="PS50231">
    <property type="entry name" value="RICIN_B_LECTIN"/>
    <property type="match status" value="1"/>
</dbReference>
<keyword evidence="3" id="KW-0430">Lectin</keyword>
<dbReference type="AlphaFoldDB" id="A0A0J0XP69"/>
<dbReference type="GO" id="GO:0030246">
    <property type="term" value="F:carbohydrate binding"/>
    <property type="evidence" value="ECO:0007669"/>
    <property type="project" value="UniProtKB-KW"/>
</dbReference>
<evidence type="ECO:0000259" key="2">
    <source>
        <dbReference type="SMART" id="SM00458"/>
    </source>
</evidence>
<name>A0A0J0XP69_9TREE</name>
<dbReference type="OrthoDB" id="6770063at2759"/>
<keyword evidence="4" id="KW-1185">Reference proteome</keyword>
<dbReference type="Gene3D" id="2.80.10.50">
    <property type="match status" value="1"/>
</dbReference>
<feature type="chain" id="PRO_5005245458" evidence="1">
    <location>
        <begin position="17"/>
        <end position="150"/>
    </location>
</feature>
<gene>
    <name evidence="3" type="ORF">CC85DRAFT_285030</name>
</gene>
<feature type="signal peptide" evidence="1">
    <location>
        <begin position="1"/>
        <end position="16"/>
    </location>
</feature>
<dbReference type="Proteomes" id="UP000053611">
    <property type="component" value="Unassembled WGS sequence"/>
</dbReference>
<dbReference type="InterPro" id="IPR035992">
    <property type="entry name" value="Ricin_B-like_lectins"/>
</dbReference>
<sequence length="150" mass="16055">MLYLAFALALLTPALAATIESVSVPGVCLEHLLVNDQHTLVVEGCYDRPEYQFELVRGATRVKWQGGDLCLDAGNAPANGQLLTFQPCNRRAPGQAWWLTDDGRIALQDQGFCVDLPAGTGENQDAVQIWRCGDGNINQAWVVGGAGASA</sequence>
<evidence type="ECO:0000313" key="3">
    <source>
        <dbReference type="EMBL" id="KLT42877.1"/>
    </source>
</evidence>
<evidence type="ECO:0000313" key="4">
    <source>
        <dbReference type="Proteomes" id="UP000053611"/>
    </source>
</evidence>
<proteinExistence type="predicted"/>
<dbReference type="SMART" id="SM00458">
    <property type="entry name" value="RICIN"/>
    <property type="match status" value="1"/>
</dbReference>
<dbReference type="Pfam" id="PF00652">
    <property type="entry name" value="Ricin_B_lectin"/>
    <property type="match status" value="1"/>
</dbReference>
<dbReference type="RefSeq" id="XP_018279368.1">
    <property type="nucleotide sequence ID" value="XM_018422952.1"/>
</dbReference>
<organism evidence="3 4">
    <name type="scientific">Cutaneotrichosporon oleaginosum</name>
    <dbReference type="NCBI Taxonomy" id="879819"/>
    <lineage>
        <taxon>Eukaryota</taxon>
        <taxon>Fungi</taxon>
        <taxon>Dikarya</taxon>
        <taxon>Basidiomycota</taxon>
        <taxon>Agaricomycotina</taxon>
        <taxon>Tremellomycetes</taxon>
        <taxon>Trichosporonales</taxon>
        <taxon>Trichosporonaceae</taxon>
        <taxon>Cutaneotrichosporon</taxon>
    </lineage>
</organism>
<evidence type="ECO:0000256" key="1">
    <source>
        <dbReference type="SAM" id="SignalP"/>
    </source>
</evidence>
<accession>A0A0J0XP69</accession>
<dbReference type="SUPFAM" id="SSF50370">
    <property type="entry name" value="Ricin B-like lectins"/>
    <property type="match status" value="1"/>
</dbReference>
<reference evidence="3 4" key="1">
    <citation type="submission" date="2015-03" db="EMBL/GenBank/DDBJ databases">
        <title>Genomics and transcriptomics of the oil-accumulating basidiomycete yeast T. oleaginosus allow insights into substrate utilization and the diverse evolutionary trajectories of mating systems in fungi.</title>
        <authorList>
            <consortium name="DOE Joint Genome Institute"/>
            <person name="Kourist R."/>
            <person name="Kracht O."/>
            <person name="Bracharz F."/>
            <person name="Lipzen A."/>
            <person name="Nolan M."/>
            <person name="Ohm R."/>
            <person name="Grigoriev I."/>
            <person name="Sun S."/>
            <person name="Heitman J."/>
            <person name="Bruck T."/>
            <person name="Nowrousian M."/>
        </authorList>
    </citation>
    <scope>NUCLEOTIDE SEQUENCE [LARGE SCALE GENOMIC DNA]</scope>
    <source>
        <strain evidence="3 4">IBC0246</strain>
    </source>
</reference>
<dbReference type="GeneID" id="28983555"/>
<dbReference type="EMBL" id="KQ087200">
    <property type="protein sequence ID" value="KLT42877.1"/>
    <property type="molecule type" value="Genomic_DNA"/>
</dbReference>
<dbReference type="InterPro" id="IPR000772">
    <property type="entry name" value="Ricin_B_lectin"/>
</dbReference>